<evidence type="ECO:0000313" key="4">
    <source>
        <dbReference type="EMBL" id="KAA0695208.1"/>
    </source>
</evidence>
<dbReference type="Gene3D" id="3.20.20.370">
    <property type="entry name" value="Glycoside hydrolase/deacetylase"/>
    <property type="match status" value="1"/>
</dbReference>
<feature type="chain" id="PRO_5030751413" evidence="2">
    <location>
        <begin position="21"/>
        <end position="668"/>
    </location>
</feature>
<feature type="signal peptide" evidence="2">
    <location>
        <begin position="1"/>
        <end position="20"/>
    </location>
</feature>
<dbReference type="InterPro" id="IPR002509">
    <property type="entry name" value="NODB_dom"/>
</dbReference>
<evidence type="ECO:0000313" key="5">
    <source>
        <dbReference type="Proteomes" id="UP000463138"/>
    </source>
</evidence>
<feature type="domain" description="NodB homology" evidence="3">
    <location>
        <begin position="104"/>
        <end position="346"/>
    </location>
</feature>
<dbReference type="SUPFAM" id="SSF88713">
    <property type="entry name" value="Glycoside hydrolase/deacetylase"/>
    <property type="match status" value="1"/>
</dbReference>
<keyword evidence="1 2" id="KW-0732">Signal</keyword>
<dbReference type="Pfam" id="PF01522">
    <property type="entry name" value="Polysacc_deac_1"/>
    <property type="match status" value="1"/>
</dbReference>
<dbReference type="EMBL" id="QOVF01000002">
    <property type="protein sequence ID" value="KAA0695208.1"/>
    <property type="molecule type" value="Genomic_DNA"/>
</dbReference>
<proteinExistence type="predicted"/>
<dbReference type="InterPro" id="IPR023854">
    <property type="entry name" value="PGA_deacetylase_PgaB"/>
</dbReference>
<keyword evidence="5" id="KW-1185">Reference proteome</keyword>
<comment type="caution">
    <text evidence="4">The sequence shown here is derived from an EMBL/GenBank/DDBJ whole genome shotgun (WGS) entry which is preliminary data.</text>
</comment>
<sequence length="668" mass="74667">MIVLGRIFLLLTLLFSAACAQQTIPFTAPQDRPEALGEAEWPKNHVLALVYHDVQDANPDNAFLSVRTLNMLDQLAWLRENGYQAVSIDQILEARQGGADLPAKAVLLSFDDGFSSFRERVLPVLRAYQWPAVLAPVGAWMDTPADQAVDFGGLAVPRERFATRADIREIADSGLVEIAAHTDNLHFGTLANVQGNMLPAAANRQYDSATGQYETVEAYKTRLNTDVQRISQKLREVTGRSPRVWVWPYGAASGMALEVIDKNGYQMAMTLEGGLATVQNLRDTGRYLIGEDPSTQSFAAAVSGMQNTAAKRIAHVDLDYVYDPDPVQMEANLGVLIQRIADLRINTVFLQAYADPTGDGTVKELYFPNRHLPMRADLFNRAAWQLRTRAGVDVFAWMPVLSFDLDPALPRVTAIDAAGGSEAAVNPVQYQRLSPFDPRVRKQVGEIYEDLAASASFQGLLFHDDALLSDFEDAGSAAREAYAAVGLHSDLNALRSDPEQMAAWTRFKSQYLIDFTLELADKVKAIRGPQVKTARNIFAMPILEPESEAWFAQNMHDFLNNYDWTAIMAMPLMEGVSKADSDAWLSRLVLQVKQYPDAMNKTIFELQARDWRVGKEGPIDSELLVRWMHRLQWEGVRHFGYYPDDFHTDNPRLELIRPALSNAWSTQR</sequence>
<dbReference type="NCBIfam" id="NF011177">
    <property type="entry name" value="PRK14582.1"/>
    <property type="match status" value="1"/>
</dbReference>
<reference evidence="4 5" key="1">
    <citation type="submission" date="2018-07" db="EMBL/GenBank/DDBJ databases">
        <title>Pseudomonas laoshanensis sp. nov., isolated from soil.</title>
        <authorList>
            <person name="Sun J."/>
            <person name="Yu L."/>
            <person name="Wang M."/>
            <person name="Zhang C."/>
        </authorList>
    </citation>
    <scope>NUCLEOTIDE SEQUENCE [LARGE SCALE GENOMIC DNA]</scope>
    <source>
        <strain evidence="4 5">Y22</strain>
    </source>
</reference>
<evidence type="ECO:0000256" key="2">
    <source>
        <dbReference type="SAM" id="SignalP"/>
    </source>
</evidence>
<dbReference type="OrthoDB" id="9814639at2"/>
<dbReference type="Proteomes" id="UP000463138">
    <property type="component" value="Unassembled WGS sequence"/>
</dbReference>
<organism evidence="4 5">
    <name type="scientific">Halopseudomonas laoshanensis</name>
    <dbReference type="NCBI Taxonomy" id="2268758"/>
    <lineage>
        <taxon>Bacteria</taxon>
        <taxon>Pseudomonadati</taxon>
        <taxon>Pseudomonadota</taxon>
        <taxon>Gammaproteobacteria</taxon>
        <taxon>Pseudomonadales</taxon>
        <taxon>Pseudomonadaceae</taxon>
        <taxon>Halopseudomonas</taxon>
    </lineage>
</organism>
<dbReference type="GO" id="GO:0016810">
    <property type="term" value="F:hydrolase activity, acting on carbon-nitrogen (but not peptide) bonds"/>
    <property type="evidence" value="ECO:0007669"/>
    <property type="project" value="InterPro"/>
</dbReference>
<dbReference type="InterPro" id="IPR011330">
    <property type="entry name" value="Glyco_hydro/deAcase_b/a-brl"/>
</dbReference>
<dbReference type="PROSITE" id="PS51257">
    <property type="entry name" value="PROKAR_LIPOPROTEIN"/>
    <property type="match status" value="1"/>
</dbReference>
<dbReference type="PANTHER" id="PTHR34216:SF7">
    <property type="entry name" value="POLY-BETA-1,6-N-ACETYL-D-GLUCOSAMINE N-DEACETYLASE"/>
    <property type="match status" value="1"/>
</dbReference>
<dbReference type="NCBIfam" id="TIGR03938">
    <property type="entry name" value="deacetyl_PgaB"/>
    <property type="match status" value="1"/>
</dbReference>
<protein>
    <submittedName>
        <fullName evidence="4">Poly-beta-1,6-N-acetyl-D-glucosamine N-deacetylase PgaB</fullName>
    </submittedName>
</protein>
<dbReference type="PANTHER" id="PTHR34216">
    <property type="match status" value="1"/>
</dbReference>
<name>A0A7V7KWI0_9GAMM</name>
<gene>
    <name evidence="4" type="ORF">DT594_10260</name>
</gene>
<dbReference type="GO" id="GO:0005975">
    <property type="term" value="P:carbohydrate metabolic process"/>
    <property type="evidence" value="ECO:0007669"/>
    <property type="project" value="InterPro"/>
</dbReference>
<dbReference type="Gene3D" id="3.20.20.80">
    <property type="entry name" value="Glycosidases"/>
    <property type="match status" value="1"/>
</dbReference>
<dbReference type="Pfam" id="PF14883">
    <property type="entry name" value="GHL13"/>
    <property type="match status" value="1"/>
</dbReference>
<dbReference type="InterPro" id="IPR051398">
    <property type="entry name" value="Polysacch_Deacetylase"/>
</dbReference>
<evidence type="ECO:0000259" key="3">
    <source>
        <dbReference type="PROSITE" id="PS51677"/>
    </source>
</evidence>
<evidence type="ECO:0000256" key="1">
    <source>
        <dbReference type="ARBA" id="ARBA00022729"/>
    </source>
</evidence>
<dbReference type="InterPro" id="IPR032772">
    <property type="entry name" value="PGA_deacetylase_PgaB_C"/>
</dbReference>
<dbReference type="PROSITE" id="PS51677">
    <property type="entry name" value="NODB"/>
    <property type="match status" value="1"/>
</dbReference>
<dbReference type="AlphaFoldDB" id="A0A7V7KWI0"/>
<dbReference type="GO" id="GO:0043708">
    <property type="term" value="P:cell adhesion involved in biofilm formation"/>
    <property type="evidence" value="ECO:0007669"/>
    <property type="project" value="InterPro"/>
</dbReference>
<dbReference type="RefSeq" id="WP_149332566.1">
    <property type="nucleotide sequence ID" value="NZ_QOVF01000002.1"/>
</dbReference>
<accession>A0A7V7KWI0</accession>